<evidence type="ECO:0000256" key="1">
    <source>
        <dbReference type="SAM" id="Coils"/>
    </source>
</evidence>
<feature type="coiled-coil region" evidence="1">
    <location>
        <begin position="266"/>
        <end position="300"/>
    </location>
</feature>
<dbReference type="PANTHER" id="PTHR33476">
    <property type="entry name" value="EMB|CAB62613.1"/>
    <property type="match status" value="1"/>
</dbReference>
<proteinExistence type="predicted"/>
<dbReference type="AlphaFoldDB" id="A0A833QZD4"/>
<comment type="caution">
    <text evidence="2">The sequence shown here is derived from an EMBL/GenBank/DDBJ whole genome shotgun (WGS) entry which is preliminary data.</text>
</comment>
<dbReference type="Proteomes" id="UP000623129">
    <property type="component" value="Unassembled WGS sequence"/>
</dbReference>
<keyword evidence="3" id="KW-1185">Reference proteome</keyword>
<evidence type="ECO:0000313" key="2">
    <source>
        <dbReference type="EMBL" id="KAF3329597.1"/>
    </source>
</evidence>
<evidence type="ECO:0000313" key="3">
    <source>
        <dbReference type="Proteomes" id="UP000623129"/>
    </source>
</evidence>
<gene>
    <name evidence="2" type="ORF">FCM35_KLT04928</name>
</gene>
<dbReference type="PANTHER" id="PTHR33476:SF22">
    <property type="entry name" value="PROTEIN POLAR LOCALIZATION DURING ASYMMETRIC DIVISION AND REDISTRIBUTION"/>
    <property type="match status" value="1"/>
</dbReference>
<name>A0A833QZD4_9POAL</name>
<dbReference type="GO" id="GO:0008356">
    <property type="term" value="P:asymmetric cell division"/>
    <property type="evidence" value="ECO:0007669"/>
    <property type="project" value="InterPro"/>
</dbReference>
<dbReference type="InterPro" id="IPR040348">
    <property type="entry name" value="POLAR-like"/>
</dbReference>
<dbReference type="EMBL" id="SWLB01000014">
    <property type="protein sequence ID" value="KAF3329597.1"/>
    <property type="molecule type" value="Genomic_DNA"/>
</dbReference>
<dbReference type="OrthoDB" id="1916242at2759"/>
<protein>
    <submittedName>
        <fullName evidence="2">Protein POLAR LOCALIZATION DURING ASYMMETRIC DIVISION AND REDISTRIBUTION</fullName>
    </submittedName>
</protein>
<keyword evidence="1" id="KW-0175">Coiled coil</keyword>
<organism evidence="2 3">
    <name type="scientific">Carex littledalei</name>
    <dbReference type="NCBI Taxonomy" id="544730"/>
    <lineage>
        <taxon>Eukaryota</taxon>
        <taxon>Viridiplantae</taxon>
        <taxon>Streptophyta</taxon>
        <taxon>Embryophyta</taxon>
        <taxon>Tracheophyta</taxon>
        <taxon>Spermatophyta</taxon>
        <taxon>Magnoliopsida</taxon>
        <taxon>Liliopsida</taxon>
        <taxon>Poales</taxon>
        <taxon>Cyperaceae</taxon>
        <taxon>Cyperoideae</taxon>
        <taxon>Cariceae</taxon>
        <taxon>Carex</taxon>
        <taxon>Carex subgen. Euthyceras</taxon>
    </lineage>
</organism>
<reference evidence="2" key="1">
    <citation type="submission" date="2020-01" db="EMBL/GenBank/DDBJ databases">
        <title>Genome sequence of Kobresia littledalei, the first chromosome-level genome in the family Cyperaceae.</title>
        <authorList>
            <person name="Qu G."/>
        </authorList>
    </citation>
    <scope>NUCLEOTIDE SEQUENCE</scope>
    <source>
        <strain evidence="2">C.B.Clarke</strain>
        <tissue evidence="2">Leaf</tissue>
    </source>
</reference>
<accession>A0A833QZD4</accession>
<sequence>MAFGERTMEGERENIYDEPKRLSDFLRESDEELLVEINSKSEFHKVSAKSGSGLNVSRFLWFGRRGQAKKEEEEEKKDKMKKGDPVQDFSPVLCNPSATKSGNTSLTLGVGIGLYLFLSKSTSEYSKMAELHKQMKTLLEEIKQEFENKSRVCSCCSTASDLSCYLHKICDEENKCKKGDTQCIKMDQMETELEIELERMRFNFSEDSSSLMQEEQRIQIPVEWTDFCENSSSKFEQFDETWQDDCSQNYGVSPHELERKLHDLLHHRQQERIEELESQLHSLERKLLERESEINQWKAIATTSSKTE</sequence>